<evidence type="ECO:0000313" key="3">
    <source>
        <dbReference type="Proteomes" id="UP000198403"/>
    </source>
</evidence>
<name>A0A238Y8M8_9ACTN</name>
<dbReference type="Pfam" id="PF13578">
    <property type="entry name" value="Methyltransf_24"/>
    <property type="match status" value="1"/>
</dbReference>
<keyword evidence="2" id="KW-0808">Transferase</keyword>
<dbReference type="InterPro" id="IPR029063">
    <property type="entry name" value="SAM-dependent_MTases_sf"/>
</dbReference>
<dbReference type="Gene3D" id="3.40.50.150">
    <property type="entry name" value="Vaccinia Virus protein VP39"/>
    <property type="match status" value="1"/>
</dbReference>
<protein>
    <submittedName>
        <fullName evidence="2">Methyltransferase domain-containing protein</fullName>
    </submittedName>
</protein>
<evidence type="ECO:0000256" key="1">
    <source>
        <dbReference type="SAM" id="MobiDB-lite"/>
    </source>
</evidence>
<dbReference type="SUPFAM" id="SSF53335">
    <property type="entry name" value="S-adenosyl-L-methionine-dependent methyltransferases"/>
    <property type="match status" value="1"/>
</dbReference>
<sequence>MENQDARPTRIEAHLRLLRLADALGPYYGTEDLAVLLYSIIRMQKPETVVELGTGLGVSALWMAHAAECNGLGEVYTVDDLDLWRGDDRMLSTVLSVVARAGVGNLQASSPDEYFSAMARMIGVEQRLIVVERRMRLDEPGHFDGYPFAKRPIGLLFSDFLHGPDHLQWLLTHFLPRMAPSSSILIDSVGSEVGSFLAIEQLVHWLNRGRIPEAMRRLWSADAVELVRGRRLRLLHLPETKDRPQNTTSWIQVEPADPWPAGARP</sequence>
<accession>A0A238Y8M8</accession>
<dbReference type="GO" id="GO:0008168">
    <property type="term" value="F:methyltransferase activity"/>
    <property type="evidence" value="ECO:0007669"/>
    <property type="project" value="UniProtKB-KW"/>
</dbReference>
<reference evidence="2 3" key="1">
    <citation type="submission" date="2017-06" db="EMBL/GenBank/DDBJ databases">
        <authorList>
            <person name="Kim H.J."/>
            <person name="Triplett B.A."/>
        </authorList>
    </citation>
    <scope>NUCLEOTIDE SEQUENCE [LARGE SCALE GENOMIC DNA]</scope>
    <source>
        <strain evidence="2 3">DSM 44272</strain>
    </source>
</reference>
<dbReference type="AlphaFoldDB" id="A0A238Y8M8"/>
<keyword evidence="2" id="KW-0489">Methyltransferase</keyword>
<keyword evidence="3" id="KW-1185">Reference proteome</keyword>
<feature type="region of interest" description="Disordered" evidence="1">
    <location>
        <begin position="243"/>
        <end position="265"/>
    </location>
</feature>
<proteinExistence type="predicted"/>
<gene>
    <name evidence="2" type="ORF">SAMN06272737_11895</name>
</gene>
<dbReference type="GO" id="GO:0032259">
    <property type="term" value="P:methylation"/>
    <property type="evidence" value="ECO:0007669"/>
    <property type="project" value="UniProtKB-KW"/>
</dbReference>
<evidence type="ECO:0000313" key="2">
    <source>
        <dbReference type="EMBL" id="SNR67575.1"/>
    </source>
</evidence>
<dbReference type="RefSeq" id="WP_176445593.1">
    <property type="nucleotide sequence ID" value="NZ_FZNO01000018.1"/>
</dbReference>
<organism evidence="2 3">
    <name type="scientific">Blastococcus mobilis</name>
    <dbReference type="NCBI Taxonomy" id="1938746"/>
    <lineage>
        <taxon>Bacteria</taxon>
        <taxon>Bacillati</taxon>
        <taxon>Actinomycetota</taxon>
        <taxon>Actinomycetes</taxon>
        <taxon>Geodermatophilales</taxon>
        <taxon>Geodermatophilaceae</taxon>
        <taxon>Blastococcus</taxon>
    </lineage>
</organism>
<dbReference type="Proteomes" id="UP000198403">
    <property type="component" value="Unassembled WGS sequence"/>
</dbReference>
<dbReference type="EMBL" id="FZNO01000018">
    <property type="protein sequence ID" value="SNR67575.1"/>
    <property type="molecule type" value="Genomic_DNA"/>
</dbReference>